<dbReference type="STRING" id="1121326.CLMAG_39660"/>
<dbReference type="PATRIC" id="fig|1121326.3.peg.4013"/>
<keyword evidence="3" id="KW-1185">Reference proteome</keyword>
<proteinExistence type="predicted"/>
<dbReference type="GO" id="GO:0046405">
    <property type="term" value="F:glycerol dehydratase activity"/>
    <property type="evidence" value="ECO:0007669"/>
    <property type="project" value="UniProtKB-EC"/>
</dbReference>
<evidence type="ECO:0000259" key="1">
    <source>
        <dbReference type="Pfam" id="PF02286"/>
    </source>
</evidence>
<dbReference type="GO" id="GO:0031419">
    <property type="term" value="F:cobalamin binding"/>
    <property type="evidence" value="ECO:0007669"/>
    <property type="project" value="InterPro"/>
</dbReference>
<dbReference type="AlphaFoldDB" id="A0A161WH93"/>
<accession>A0A161WH93</accession>
<dbReference type="InterPro" id="IPR016176">
    <property type="entry name" value="Cbl-dep_enz_cat"/>
</dbReference>
<dbReference type="RefSeq" id="WP_066626241.1">
    <property type="nucleotide sequence ID" value="NZ_FQXL01000076.1"/>
</dbReference>
<protein>
    <submittedName>
        <fullName evidence="2">Glycerol dehydratase large subunit</fullName>
        <ecNumber evidence="2">4.2.1.30</ecNumber>
    </submittedName>
</protein>
<dbReference type="OrthoDB" id="304739at2"/>
<feature type="domain" description="Diol/glycerol dehydratase large subunit" evidence="1">
    <location>
        <begin position="1"/>
        <end position="552"/>
    </location>
</feature>
<dbReference type="SUPFAM" id="SSF51703">
    <property type="entry name" value="Cobalamin (vitamin B12)-dependent enzymes"/>
    <property type="match status" value="1"/>
</dbReference>
<sequence>MRSKRFQVLAQRPVNQDGLIGEWPEEGLIAMGSPNDPKPSIKIANGIVVELDGKKREDFDTIDRFIADYAINLKDAEESMSLDSLKISQMLVDINVGRDEIVKITTAITPAKIVEVVSHMNVVEMMMALQKMRARKTPSNQCHVTNLKDNPVQIAADAAEAGIRGFSEQETTVGIVRYAPFNALAILIGSQVGRGGVLTQCSVEEATELDLGMRGLTSYAETVSVYGTESVFTDGDDTPWSKAFLASAYASRGLKMRFTSGTGSEALMGYSEGKSMLYLEARCIYITKGAGVQGLQNGAVSCIGMTGAVPSGIRAVLAENLITTMLDIEVASANDQTFSHSDIRRTARTLMQMLPGTDFIFSGYSAVPNYDNMFAGSNFDAEDFDDYNVLQRDLMVDGGLRPVSEEETIAIRNKAAKAIQAVFMELGFPTITDEEVEAATYAHGSKDMPERNVVEDLKAAEEMLKKRITGLDIVKALSKNGFDDVANNVLNMLKQRITGDYLQTSAILDKNFDVISAVNDINDYKGPGTGYRISEERWEEIKNIQNVIKPEDIQ</sequence>
<dbReference type="Gene3D" id="3.20.20.350">
    <property type="entry name" value="Diol/glycerol dehydratase, large subunit"/>
    <property type="match status" value="1"/>
</dbReference>
<dbReference type="PIRSF" id="PIRSF018507">
    <property type="entry name" value="Prpndl_dhdrts_lg"/>
    <property type="match status" value="1"/>
</dbReference>
<evidence type="ECO:0000313" key="3">
    <source>
        <dbReference type="Proteomes" id="UP000076603"/>
    </source>
</evidence>
<reference evidence="2 3" key="1">
    <citation type="submission" date="2016-04" db="EMBL/GenBank/DDBJ databases">
        <title>Genome sequence of Clostridium magnum DSM 2767.</title>
        <authorList>
            <person name="Poehlein A."/>
            <person name="Uhlig R."/>
            <person name="Fischer R."/>
            <person name="Bahl H."/>
            <person name="Daniel R."/>
        </authorList>
    </citation>
    <scope>NUCLEOTIDE SEQUENCE [LARGE SCALE GENOMIC DNA]</scope>
    <source>
        <strain evidence="2 3">DSM 2767</strain>
    </source>
</reference>
<dbReference type="EC" id="4.2.1.30" evidence="2"/>
<dbReference type="NCBIfam" id="NF011979">
    <property type="entry name" value="PRK15444.1"/>
    <property type="match status" value="1"/>
</dbReference>
<organism evidence="2 3">
    <name type="scientific">Clostridium magnum DSM 2767</name>
    <dbReference type="NCBI Taxonomy" id="1121326"/>
    <lineage>
        <taxon>Bacteria</taxon>
        <taxon>Bacillati</taxon>
        <taxon>Bacillota</taxon>
        <taxon>Clostridia</taxon>
        <taxon>Eubacteriales</taxon>
        <taxon>Clostridiaceae</taxon>
        <taxon>Clostridium</taxon>
    </lineage>
</organism>
<dbReference type="Proteomes" id="UP000076603">
    <property type="component" value="Unassembled WGS sequence"/>
</dbReference>
<dbReference type="EMBL" id="LWAE01000004">
    <property type="protein sequence ID" value="KZL91055.1"/>
    <property type="molecule type" value="Genomic_DNA"/>
</dbReference>
<comment type="caution">
    <text evidence="2">The sequence shown here is derived from an EMBL/GenBank/DDBJ whole genome shotgun (WGS) entry which is preliminary data.</text>
</comment>
<dbReference type="InterPro" id="IPR003206">
    <property type="entry name" value="Diol/glycerol_deHydtase_lsu"/>
</dbReference>
<name>A0A161WH93_9CLOT</name>
<keyword evidence="2" id="KW-0456">Lyase</keyword>
<dbReference type="InterPro" id="IPR036999">
    <property type="entry name" value="Diol/glycerol_deHase_lsu_sf"/>
</dbReference>
<evidence type="ECO:0000313" key="2">
    <source>
        <dbReference type="EMBL" id="KZL91055.1"/>
    </source>
</evidence>
<dbReference type="Pfam" id="PF02286">
    <property type="entry name" value="Dehydratase_LU"/>
    <property type="match status" value="1"/>
</dbReference>
<gene>
    <name evidence="2" type="primary">dhaB_2</name>
    <name evidence="2" type="ORF">CLMAG_39660</name>
</gene>
<dbReference type="CDD" id="cd03687">
    <property type="entry name" value="Dehydratase_LU"/>
    <property type="match status" value="1"/>
</dbReference>